<comment type="caution">
    <text evidence="3">The sequence shown here is derived from an EMBL/GenBank/DDBJ whole genome shotgun (WGS) entry which is preliminary data.</text>
</comment>
<name>A0A2S9YBQ0_9BACT</name>
<dbReference type="Proteomes" id="UP000237968">
    <property type="component" value="Unassembled WGS sequence"/>
</dbReference>
<protein>
    <submittedName>
        <fullName evidence="3">Uncharacterized protein</fullName>
    </submittedName>
</protein>
<feature type="chain" id="PRO_5015649495" evidence="2">
    <location>
        <begin position="21"/>
        <end position="322"/>
    </location>
</feature>
<feature type="region of interest" description="Disordered" evidence="1">
    <location>
        <begin position="132"/>
        <end position="164"/>
    </location>
</feature>
<feature type="region of interest" description="Disordered" evidence="1">
    <location>
        <begin position="297"/>
        <end position="322"/>
    </location>
</feature>
<gene>
    <name evidence="3" type="ORF">ENSA5_21750</name>
</gene>
<dbReference type="AlphaFoldDB" id="A0A2S9YBQ0"/>
<evidence type="ECO:0000313" key="3">
    <source>
        <dbReference type="EMBL" id="PRQ02530.1"/>
    </source>
</evidence>
<dbReference type="SUPFAM" id="SSF111369">
    <property type="entry name" value="HlyD-like secretion proteins"/>
    <property type="match status" value="1"/>
</dbReference>
<sequence>MKGTSAALVALVCAAGLACEAELDSAAPALVDDARVPGHLAPRSSLEGSATEVDPCTEVGVIVPRLSLELHAPRTGLLRGGGPELHLEGEPVYEVEAGDDVASLAVQRAELAEAKATRERYAAEQRARARELRGAEQLGEHLAGQDRDAAREAHSISTREFDRAEATRRAAAARLEAQRARIHAGQLEAPFSGRLVREQVIPGAWVEAGQLLGRFASTEDLVLRVGLPAELAPAGPIEVRWRWPGQRGQAFEAVLAPARTDVDELSGLRLYEASVDPRVRAEHAFGEGVIVELPSCHGRSVSPLSEPPEPAKTTEPADHDQP</sequence>
<accession>A0A2S9YBQ0</accession>
<dbReference type="GO" id="GO:1990281">
    <property type="term" value="C:efflux pump complex"/>
    <property type="evidence" value="ECO:0007669"/>
    <property type="project" value="TreeGrafter"/>
</dbReference>
<dbReference type="OrthoDB" id="5450597at2"/>
<organism evidence="3 4">
    <name type="scientific">Enhygromyxa salina</name>
    <dbReference type="NCBI Taxonomy" id="215803"/>
    <lineage>
        <taxon>Bacteria</taxon>
        <taxon>Pseudomonadati</taxon>
        <taxon>Myxococcota</taxon>
        <taxon>Polyangia</taxon>
        <taxon>Nannocystales</taxon>
        <taxon>Nannocystaceae</taxon>
        <taxon>Enhygromyxa</taxon>
    </lineage>
</organism>
<evidence type="ECO:0000313" key="4">
    <source>
        <dbReference type="Proteomes" id="UP000237968"/>
    </source>
</evidence>
<dbReference type="Gene3D" id="1.10.287.470">
    <property type="entry name" value="Helix hairpin bin"/>
    <property type="match status" value="1"/>
</dbReference>
<dbReference type="EMBL" id="PVNK01000114">
    <property type="protein sequence ID" value="PRQ02530.1"/>
    <property type="molecule type" value="Genomic_DNA"/>
</dbReference>
<evidence type="ECO:0000256" key="1">
    <source>
        <dbReference type="SAM" id="MobiDB-lite"/>
    </source>
</evidence>
<keyword evidence="4" id="KW-1185">Reference proteome</keyword>
<evidence type="ECO:0000256" key="2">
    <source>
        <dbReference type="SAM" id="SignalP"/>
    </source>
</evidence>
<dbReference type="Gene3D" id="2.40.50.100">
    <property type="match status" value="1"/>
</dbReference>
<dbReference type="RefSeq" id="WP_146155566.1">
    <property type="nucleotide sequence ID" value="NZ_PVNK01000114.1"/>
</dbReference>
<dbReference type="PROSITE" id="PS51257">
    <property type="entry name" value="PROKAR_LIPOPROTEIN"/>
    <property type="match status" value="1"/>
</dbReference>
<dbReference type="PANTHER" id="PTHR30469">
    <property type="entry name" value="MULTIDRUG RESISTANCE PROTEIN MDTA"/>
    <property type="match status" value="1"/>
</dbReference>
<feature type="compositionally biased region" description="Basic and acidic residues" evidence="1">
    <location>
        <begin position="143"/>
        <end position="164"/>
    </location>
</feature>
<proteinExistence type="predicted"/>
<reference evidence="3 4" key="1">
    <citation type="submission" date="2018-03" db="EMBL/GenBank/DDBJ databases">
        <title>Draft Genome Sequences of the Obligatory Marine Myxobacteria Enhygromyxa salina SWB005.</title>
        <authorList>
            <person name="Poehlein A."/>
            <person name="Moghaddam J.A."/>
            <person name="Harms H."/>
            <person name="Alanjari M."/>
            <person name="Koenig G.M."/>
            <person name="Daniel R."/>
            <person name="Schaeberle T.F."/>
        </authorList>
    </citation>
    <scope>NUCLEOTIDE SEQUENCE [LARGE SCALE GENOMIC DNA]</scope>
    <source>
        <strain evidence="3 4">SWB005</strain>
    </source>
</reference>
<dbReference type="GO" id="GO:0015562">
    <property type="term" value="F:efflux transmembrane transporter activity"/>
    <property type="evidence" value="ECO:0007669"/>
    <property type="project" value="TreeGrafter"/>
</dbReference>
<feature type="signal peptide" evidence="2">
    <location>
        <begin position="1"/>
        <end position="20"/>
    </location>
</feature>
<keyword evidence="2" id="KW-0732">Signal</keyword>